<sequence length="78" mass="8302">MRPEDVGYDLQQCGGSSIQTASSAHSDTDADPLLNMLMRLQEAANYSSPHSNDSDSLSLDSGSVHSEEKSSSRVESAL</sequence>
<dbReference type="GO" id="GO:0022008">
    <property type="term" value="P:neurogenesis"/>
    <property type="evidence" value="ECO:0007669"/>
    <property type="project" value="InterPro"/>
</dbReference>
<dbReference type="PANTHER" id="PTHR12784:SF28">
    <property type="entry name" value="PROTEIN SICKIE"/>
    <property type="match status" value="1"/>
</dbReference>
<dbReference type="InterPro" id="IPR039041">
    <property type="entry name" value="Nav/unc-53"/>
</dbReference>
<proteinExistence type="predicted"/>
<name>A0A7R9JGN6_TIMCA</name>
<dbReference type="AlphaFoldDB" id="A0A7R9JGN6"/>
<reference evidence="2" key="1">
    <citation type="submission" date="2020-11" db="EMBL/GenBank/DDBJ databases">
        <authorList>
            <person name="Tran Van P."/>
        </authorList>
    </citation>
    <scope>NUCLEOTIDE SEQUENCE</scope>
</reference>
<protein>
    <submittedName>
        <fullName evidence="2">(California timema) hypothetical protein</fullName>
    </submittedName>
</protein>
<accession>A0A7R9JGN6</accession>
<feature type="compositionally biased region" description="Polar residues" evidence="1">
    <location>
        <begin position="13"/>
        <end position="25"/>
    </location>
</feature>
<feature type="compositionally biased region" description="Low complexity" evidence="1">
    <location>
        <begin position="47"/>
        <end position="64"/>
    </location>
</feature>
<feature type="region of interest" description="Disordered" evidence="1">
    <location>
        <begin position="1"/>
        <end position="30"/>
    </location>
</feature>
<evidence type="ECO:0000256" key="1">
    <source>
        <dbReference type="SAM" id="MobiDB-lite"/>
    </source>
</evidence>
<feature type="region of interest" description="Disordered" evidence="1">
    <location>
        <begin position="44"/>
        <end position="78"/>
    </location>
</feature>
<organism evidence="2">
    <name type="scientific">Timema californicum</name>
    <name type="common">California timema</name>
    <name type="synonym">Walking stick</name>
    <dbReference type="NCBI Taxonomy" id="61474"/>
    <lineage>
        <taxon>Eukaryota</taxon>
        <taxon>Metazoa</taxon>
        <taxon>Ecdysozoa</taxon>
        <taxon>Arthropoda</taxon>
        <taxon>Hexapoda</taxon>
        <taxon>Insecta</taxon>
        <taxon>Pterygota</taxon>
        <taxon>Neoptera</taxon>
        <taxon>Polyneoptera</taxon>
        <taxon>Phasmatodea</taxon>
        <taxon>Timematodea</taxon>
        <taxon>Timematoidea</taxon>
        <taxon>Timematidae</taxon>
        <taxon>Timema</taxon>
    </lineage>
</organism>
<dbReference type="PANTHER" id="PTHR12784">
    <property type="entry name" value="STEERIN"/>
    <property type="match status" value="1"/>
</dbReference>
<dbReference type="EMBL" id="OE189191">
    <property type="protein sequence ID" value="CAD7578936.1"/>
    <property type="molecule type" value="Genomic_DNA"/>
</dbReference>
<evidence type="ECO:0000313" key="2">
    <source>
        <dbReference type="EMBL" id="CAD7578936.1"/>
    </source>
</evidence>
<gene>
    <name evidence="2" type="ORF">TCMB3V08_LOCUS11473</name>
</gene>